<evidence type="ECO:0000256" key="2">
    <source>
        <dbReference type="ARBA" id="ARBA00022692"/>
    </source>
</evidence>
<feature type="transmembrane region" description="Helical" evidence="6">
    <location>
        <begin position="203"/>
        <end position="225"/>
    </location>
</feature>
<evidence type="ECO:0000259" key="7">
    <source>
        <dbReference type="Pfam" id="PF02656"/>
    </source>
</evidence>
<keyword evidence="9" id="KW-1185">Reference proteome</keyword>
<dbReference type="InterPro" id="IPR003807">
    <property type="entry name" value="DUF202"/>
</dbReference>
<feature type="transmembrane region" description="Helical" evidence="6">
    <location>
        <begin position="138"/>
        <end position="158"/>
    </location>
</feature>
<organism evidence="8 9">
    <name type="scientific">Durusdinium trenchii</name>
    <dbReference type="NCBI Taxonomy" id="1381693"/>
    <lineage>
        <taxon>Eukaryota</taxon>
        <taxon>Sar</taxon>
        <taxon>Alveolata</taxon>
        <taxon>Dinophyceae</taxon>
        <taxon>Suessiales</taxon>
        <taxon>Symbiodiniaceae</taxon>
        <taxon>Durusdinium</taxon>
    </lineage>
</organism>
<proteinExistence type="predicted"/>
<evidence type="ECO:0000256" key="6">
    <source>
        <dbReference type="SAM" id="Phobius"/>
    </source>
</evidence>
<feature type="domain" description="DUF202" evidence="7">
    <location>
        <begin position="132"/>
        <end position="195"/>
    </location>
</feature>
<keyword evidence="2 6" id="KW-0812">Transmembrane</keyword>
<feature type="region of interest" description="Disordered" evidence="5">
    <location>
        <begin position="75"/>
        <end position="126"/>
    </location>
</feature>
<name>A0ABP0MNN5_9DINO</name>
<dbReference type="EMBL" id="CAXAMN010018668">
    <property type="protein sequence ID" value="CAK9052823.1"/>
    <property type="molecule type" value="Genomic_DNA"/>
</dbReference>
<sequence length="261" mass="27868">MKSFIISWEEDSSLKSFPLSVPPEASAVDLSWCLRDRLGLEATVPLYVTWEKGDHLAALPLSASLPDGSELRLVLPQGKEPRSRRALERAEPSLPVAQDTPSGSSMPSAGLLGPSEPPGDASADPKALATDLANERTLLAWLRTGLAAIRTIFSFATLSGLTAGELAVDVGVTLTLAASGLATLLIGWKRFLAVRSGHPGRRIAIGPLYSVFLVVAAICLIGSLWRQPKRLIPPPDPVRDRSQSACRNRTHLHGESGHLPL</sequence>
<evidence type="ECO:0000256" key="4">
    <source>
        <dbReference type="ARBA" id="ARBA00023136"/>
    </source>
</evidence>
<feature type="compositionally biased region" description="Basic and acidic residues" evidence="5">
    <location>
        <begin position="252"/>
        <end position="261"/>
    </location>
</feature>
<evidence type="ECO:0000256" key="3">
    <source>
        <dbReference type="ARBA" id="ARBA00022989"/>
    </source>
</evidence>
<evidence type="ECO:0000313" key="9">
    <source>
        <dbReference type="Proteomes" id="UP001642484"/>
    </source>
</evidence>
<evidence type="ECO:0000256" key="5">
    <source>
        <dbReference type="SAM" id="MobiDB-lite"/>
    </source>
</evidence>
<dbReference type="Pfam" id="PF02656">
    <property type="entry name" value="DUF202"/>
    <property type="match status" value="1"/>
</dbReference>
<evidence type="ECO:0000313" key="8">
    <source>
        <dbReference type="EMBL" id="CAK9052823.1"/>
    </source>
</evidence>
<comment type="subcellular location">
    <subcellularLocation>
        <location evidence="1">Endomembrane system</location>
        <topology evidence="1">Multi-pass membrane protein</topology>
    </subcellularLocation>
</comment>
<comment type="caution">
    <text evidence="8">The sequence shown here is derived from an EMBL/GenBank/DDBJ whole genome shotgun (WGS) entry which is preliminary data.</text>
</comment>
<gene>
    <name evidence="8" type="ORF">CCMP2556_LOCUS26615</name>
</gene>
<accession>A0ABP0MNN5</accession>
<protein>
    <recommendedName>
        <fullName evidence="7">DUF202 domain-containing protein</fullName>
    </recommendedName>
</protein>
<feature type="transmembrane region" description="Helical" evidence="6">
    <location>
        <begin position="170"/>
        <end position="191"/>
    </location>
</feature>
<keyword evidence="3 6" id="KW-1133">Transmembrane helix</keyword>
<keyword evidence="4 6" id="KW-0472">Membrane</keyword>
<evidence type="ECO:0000256" key="1">
    <source>
        <dbReference type="ARBA" id="ARBA00004127"/>
    </source>
</evidence>
<feature type="compositionally biased region" description="Basic and acidic residues" evidence="5">
    <location>
        <begin position="79"/>
        <end position="91"/>
    </location>
</feature>
<reference evidence="8 9" key="1">
    <citation type="submission" date="2024-02" db="EMBL/GenBank/DDBJ databases">
        <authorList>
            <person name="Chen Y."/>
            <person name="Shah S."/>
            <person name="Dougan E. K."/>
            <person name="Thang M."/>
            <person name="Chan C."/>
        </authorList>
    </citation>
    <scope>NUCLEOTIDE SEQUENCE [LARGE SCALE GENOMIC DNA]</scope>
</reference>
<dbReference type="Proteomes" id="UP001642484">
    <property type="component" value="Unassembled WGS sequence"/>
</dbReference>
<feature type="region of interest" description="Disordered" evidence="5">
    <location>
        <begin position="235"/>
        <end position="261"/>
    </location>
</feature>